<evidence type="ECO:0000259" key="11">
    <source>
        <dbReference type="PROSITE" id="PS50865"/>
    </source>
</evidence>
<evidence type="ECO:0000256" key="9">
    <source>
        <dbReference type="SAM" id="Phobius"/>
    </source>
</evidence>
<sequence>MPTSLFPSLEWHTPLQNVNEVTVRLCCGEGVQRIEDINTTFTDTHCNVDFPDGRQWSCQLQEEIEASCSKVQYKEKGGFLHLIMHKKIPFHIWPSLKVSRIKLFIAHSKQLAEKRNQSSDRSGATTHVSVSQPAAPVSTSDCVKPVAFNKEMNSTSPQRLGERTDSEPAGKPVEQESEQDPLICQQLGEMEVVPVESMGMPAKQSQPPGVAQKKSSCDDEEKRDQSKEEPLLEMKQLDEPMVNLQYVKNDSYEKGTDLMVVNVYLKGICRDTARVIFREQDFTLIFQTSDVSFLRLHSDCGPNTVFKWQVKLRNLIQPELCSYAFTPSRLDITLKKRHSQRWGGLEAQATQGAVGGAKVAVPSSPACMEKSQPGSSQHNLPAKEEPPRVGEEKPKTPKASTRVEDGGLDSVAPRTVSEHVAITKPEPTVTMPKPTCMVQPMTHAPPASSERHEEEEEKKVCLPGFTGLVNLGNTCFMNSVIQSLSNTRELRDYFHDRAFEAEINCTNPLGTGGRLAISFAVLLRALWKGTHHAFQPSKLKAIVASKASQFTGYAQHDAQEFMAFLLDGLHEDLNRIQNKPYTETVDSDGRLDEVVAEEAWQRHKMRNDSFIVDLFQGQFKSKLVCPTCSKVSITFDPFLYLPVPLPQKQKVLSVFYFAKEPHKKPIKFLVSVSKESSSTAEVLESISRSVRVKPENLRLAEVGKNRFQRMFLPTHSLDTVSSSDMLFCFEVLSKDLAKERVVLLKVQQKLQVPNIPISKCAACLKPPVSEEDKLKRCTRCYRVGYCNQVCQRTHWPNHKSLCRPNTENVGLPFLVSVPESRLSYSRLVQLLEGYSRFSVNVFQPPFQSGRTSPETSQSRTSLSTTRTTDSGFSESLSSASCCFLDPHAEKETSCEKAVRPEGKCIVQFLHYFGDLHFFLLAFLFKLFERSAAAVAGYQHPCESASGHASQFYIALLDANNKEQRLDERGTTPLSTELIFFSFILVWKNNERLKEYVLVSSKELEYEEDPGSLSETARAGHFTLEQCLNLFTKPEVLAPEEAWYCPKCQQHREASKQLLLWRLPNVLIIQLKRFSFRSFIWRDKINDMVDFPVRNLDLSKFCIGQKDEMQQPPIYDLYAVINHYGGMIGGHYTAYARLPSDKNSQRSDVGWRLFDDSTVTMVDESQVVTRYAYVLFYRRRNSPVERPPRFLRPVEIHPKLPLLECSVASLIWRELEEEDDGLDEGPPGQSVRRRQRMSDYPDDDCVRYFVLGTLTAVLALFVNLVYPLLYKASWS</sequence>
<protein>
    <recommendedName>
        <fullName evidence="2">ubiquitinyl hydrolase 1</fullName>
        <ecNumber evidence="2">3.4.19.12</ecNumber>
    </recommendedName>
</protein>
<dbReference type="Pfam" id="PF01753">
    <property type="entry name" value="zf-MYND"/>
    <property type="match status" value="1"/>
</dbReference>
<dbReference type="InterPro" id="IPR002893">
    <property type="entry name" value="Znf_MYND"/>
</dbReference>
<evidence type="ECO:0000256" key="7">
    <source>
        <dbReference type="PROSITE-ProRule" id="PRU00134"/>
    </source>
</evidence>
<proteinExistence type="predicted"/>
<keyword evidence="9" id="KW-0812">Transmembrane</keyword>
<dbReference type="CDD" id="cd02674">
    <property type="entry name" value="Peptidase_C19R"/>
    <property type="match status" value="1"/>
</dbReference>
<reference evidence="14" key="1">
    <citation type="submission" date="2012-01" db="EMBL/GenBank/DDBJ databases">
        <title>The Genome Sequence of Oreochromis niloticus (Nile Tilapia).</title>
        <authorList>
            <consortium name="Broad Institute Genome Assembly Team"/>
            <consortium name="Broad Institute Sequencing Platform"/>
            <person name="Di Palma F."/>
            <person name="Johnson J."/>
            <person name="Lander E.S."/>
            <person name="Lindblad-Toh K."/>
        </authorList>
    </citation>
    <scope>NUCLEOTIDE SEQUENCE [LARGE SCALE GENOMIC DNA]</scope>
</reference>
<evidence type="ECO:0000313" key="13">
    <source>
        <dbReference type="Ensembl" id="ENSONIP00000076404.1"/>
    </source>
</evidence>
<keyword evidence="9" id="KW-1133">Transmembrane helix</keyword>
<evidence type="ECO:0000259" key="12">
    <source>
        <dbReference type="PROSITE" id="PS51203"/>
    </source>
</evidence>
<dbReference type="InterPro" id="IPR050185">
    <property type="entry name" value="Ub_carboxyl-term_hydrolase"/>
</dbReference>
<dbReference type="InterPro" id="IPR028889">
    <property type="entry name" value="USP"/>
</dbReference>
<dbReference type="GO" id="GO:0008270">
    <property type="term" value="F:zinc ion binding"/>
    <property type="evidence" value="ECO:0007669"/>
    <property type="project" value="UniProtKB-KW"/>
</dbReference>
<dbReference type="InterPro" id="IPR007052">
    <property type="entry name" value="CS_dom"/>
</dbReference>
<dbReference type="InterPro" id="IPR018200">
    <property type="entry name" value="USP_CS"/>
</dbReference>
<dbReference type="PROSITE" id="PS50865">
    <property type="entry name" value="ZF_MYND_2"/>
    <property type="match status" value="1"/>
</dbReference>
<dbReference type="PANTHER" id="PTHR21646:SF74">
    <property type="entry name" value="UBIQUITIN CARBOXYL-TERMINAL HYDROLASE 19"/>
    <property type="match status" value="1"/>
</dbReference>
<dbReference type="PROSITE" id="PS00973">
    <property type="entry name" value="USP_2"/>
    <property type="match status" value="1"/>
</dbReference>
<feature type="region of interest" description="Disordered" evidence="8">
    <location>
        <begin position="347"/>
        <end position="409"/>
    </location>
</feature>
<dbReference type="FunFam" id="3.90.70.10:FF:000020">
    <property type="entry name" value="ubiquitin carboxyl-terminal hydrolase 19 isoform X4"/>
    <property type="match status" value="1"/>
</dbReference>
<feature type="compositionally biased region" description="Basic and acidic residues" evidence="8">
    <location>
        <begin position="215"/>
        <end position="233"/>
    </location>
</feature>
<evidence type="ECO:0000256" key="3">
    <source>
        <dbReference type="ARBA" id="ARBA00022723"/>
    </source>
</evidence>
<dbReference type="EC" id="3.4.19.12" evidence="2"/>
<dbReference type="Pfam" id="PF00443">
    <property type="entry name" value="UCH"/>
    <property type="match status" value="1"/>
</dbReference>
<dbReference type="SUPFAM" id="SSF54001">
    <property type="entry name" value="Cysteine proteinases"/>
    <property type="match status" value="1"/>
</dbReference>
<dbReference type="Gene3D" id="3.90.70.10">
    <property type="entry name" value="Cysteine proteinases"/>
    <property type="match status" value="2"/>
</dbReference>
<evidence type="ECO:0000256" key="6">
    <source>
        <dbReference type="ARBA" id="ARBA00022833"/>
    </source>
</evidence>
<feature type="domain" description="CS" evidence="12">
    <location>
        <begin position="4"/>
        <end position="97"/>
    </location>
</feature>
<dbReference type="PROSITE" id="PS01360">
    <property type="entry name" value="ZF_MYND_1"/>
    <property type="match status" value="1"/>
</dbReference>
<reference evidence="13" key="2">
    <citation type="submission" date="2025-08" db="UniProtKB">
        <authorList>
            <consortium name="Ensembl"/>
        </authorList>
    </citation>
    <scope>IDENTIFICATION</scope>
</reference>
<dbReference type="GO" id="GO:0004843">
    <property type="term" value="F:cysteine-type deubiquitinase activity"/>
    <property type="evidence" value="ECO:0007669"/>
    <property type="project" value="UniProtKB-EC"/>
</dbReference>
<feature type="compositionally biased region" description="Basic and acidic residues" evidence="8">
    <location>
        <begin position="381"/>
        <end position="405"/>
    </location>
</feature>
<keyword evidence="4 7" id="KW-0863">Zinc-finger</keyword>
<comment type="catalytic activity">
    <reaction evidence="1">
        <text>Thiol-dependent hydrolysis of ester, thioester, amide, peptide and isopeptide bonds formed by the C-terminal Gly of ubiquitin (a 76-residue protein attached to proteins as an intracellular targeting signal).</text>
        <dbReference type="EC" id="3.4.19.12"/>
    </reaction>
</comment>
<dbReference type="Pfam" id="PF16602">
    <property type="entry name" value="USP19_linker"/>
    <property type="match status" value="1"/>
</dbReference>
<gene>
    <name evidence="13" type="primary">USP19</name>
    <name evidence="13" type="synonym">usp19</name>
</gene>
<feature type="transmembrane region" description="Helical" evidence="9">
    <location>
        <begin position="1244"/>
        <end position="1268"/>
    </location>
</feature>
<dbReference type="PROSITE" id="PS50235">
    <property type="entry name" value="USP_3"/>
    <property type="match status" value="1"/>
</dbReference>
<evidence type="ECO:0000256" key="1">
    <source>
        <dbReference type="ARBA" id="ARBA00000707"/>
    </source>
</evidence>
<evidence type="ECO:0000313" key="14">
    <source>
        <dbReference type="Proteomes" id="UP000005207"/>
    </source>
</evidence>
<organism evidence="13 14">
    <name type="scientific">Oreochromis niloticus</name>
    <name type="common">Nile tilapia</name>
    <name type="synonym">Tilapia nilotica</name>
    <dbReference type="NCBI Taxonomy" id="8128"/>
    <lineage>
        <taxon>Eukaryota</taxon>
        <taxon>Metazoa</taxon>
        <taxon>Chordata</taxon>
        <taxon>Craniata</taxon>
        <taxon>Vertebrata</taxon>
        <taxon>Euteleostomi</taxon>
        <taxon>Actinopterygii</taxon>
        <taxon>Neopterygii</taxon>
        <taxon>Teleostei</taxon>
        <taxon>Neoteleostei</taxon>
        <taxon>Acanthomorphata</taxon>
        <taxon>Ovalentaria</taxon>
        <taxon>Cichlomorphae</taxon>
        <taxon>Cichliformes</taxon>
        <taxon>Cichlidae</taxon>
        <taxon>African cichlids</taxon>
        <taxon>Pseudocrenilabrinae</taxon>
        <taxon>Oreochromini</taxon>
        <taxon>Oreochromis</taxon>
    </lineage>
</organism>
<reference evidence="13" key="3">
    <citation type="submission" date="2025-09" db="UniProtKB">
        <authorList>
            <consortium name="Ensembl"/>
        </authorList>
    </citation>
    <scope>IDENTIFICATION</scope>
</reference>
<dbReference type="CDD" id="cd06463">
    <property type="entry name" value="p23_like"/>
    <property type="match status" value="1"/>
</dbReference>
<dbReference type="InterPro" id="IPR001394">
    <property type="entry name" value="Peptidase_C19_UCH"/>
</dbReference>
<evidence type="ECO:0000256" key="5">
    <source>
        <dbReference type="ARBA" id="ARBA00022801"/>
    </source>
</evidence>
<dbReference type="PROSITE" id="PS00972">
    <property type="entry name" value="USP_1"/>
    <property type="match status" value="1"/>
</dbReference>
<feature type="compositionally biased region" description="Low complexity" evidence="8">
    <location>
        <begin position="855"/>
        <end position="870"/>
    </location>
</feature>
<dbReference type="SUPFAM" id="SSF49764">
    <property type="entry name" value="HSP20-like chaperones"/>
    <property type="match status" value="2"/>
</dbReference>
<accession>A0A669ETS9</accession>
<feature type="region of interest" description="Disordered" evidence="8">
    <location>
        <begin position="847"/>
        <end position="874"/>
    </location>
</feature>
<evidence type="ECO:0000256" key="8">
    <source>
        <dbReference type="SAM" id="MobiDB-lite"/>
    </source>
</evidence>
<feature type="domain" description="USP" evidence="10">
    <location>
        <begin position="466"/>
        <end position="1179"/>
    </location>
</feature>
<keyword evidence="6" id="KW-0862">Zinc</keyword>
<evidence type="ECO:0000256" key="4">
    <source>
        <dbReference type="ARBA" id="ARBA00022771"/>
    </source>
</evidence>
<name>A0A669ETS9_ORENI</name>
<dbReference type="Gene3D" id="2.60.40.790">
    <property type="match status" value="2"/>
</dbReference>
<feature type="region of interest" description="Disordered" evidence="8">
    <location>
        <begin position="199"/>
        <end position="233"/>
    </location>
</feature>
<feature type="domain" description="CS" evidence="12">
    <location>
        <begin position="244"/>
        <end position="346"/>
    </location>
</feature>
<keyword evidence="3" id="KW-0479">Metal-binding</keyword>
<feature type="compositionally biased region" description="Polar residues" evidence="8">
    <location>
        <begin position="119"/>
        <end position="141"/>
    </location>
</feature>
<dbReference type="AlphaFoldDB" id="A0A669ETS9"/>
<dbReference type="OMA" id="RIWPQRV"/>
<keyword evidence="9" id="KW-0472">Membrane</keyword>
<dbReference type="GO" id="GO:0016579">
    <property type="term" value="P:protein deubiquitination"/>
    <property type="evidence" value="ECO:0007669"/>
    <property type="project" value="InterPro"/>
</dbReference>
<dbReference type="PANTHER" id="PTHR21646">
    <property type="entry name" value="UBIQUITIN CARBOXYL-TERMINAL HYDROLASE"/>
    <property type="match status" value="1"/>
</dbReference>
<dbReference type="SUPFAM" id="SSF144232">
    <property type="entry name" value="HIT/MYND zinc finger-like"/>
    <property type="match status" value="1"/>
</dbReference>
<dbReference type="GeneTree" id="ENSGT00940000159085"/>
<evidence type="ECO:0000259" key="10">
    <source>
        <dbReference type="PROSITE" id="PS50235"/>
    </source>
</evidence>
<feature type="domain" description="MYND-type" evidence="11">
    <location>
        <begin position="760"/>
        <end position="802"/>
    </location>
</feature>
<dbReference type="PROSITE" id="PS51203">
    <property type="entry name" value="CS"/>
    <property type="match status" value="2"/>
</dbReference>
<dbReference type="Gene3D" id="6.10.140.2220">
    <property type="match status" value="1"/>
</dbReference>
<dbReference type="Ensembl" id="ENSONIT00000044535.1">
    <property type="protein sequence ID" value="ENSONIP00000076404.1"/>
    <property type="gene ID" value="ENSONIG00000001579.2"/>
</dbReference>
<dbReference type="InterPro" id="IPR038765">
    <property type="entry name" value="Papain-like_cys_pep_sf"/>
</dbReference>
<dbReference type="FunFam" id="3.90.70.10:FF:000012">
    <property type="entry name" value="ubiquitin carboxyl-terminal hydrolase 19 isoform X2"/>
    <property type="match status" value="1"/>
</dbReference>
<dbReference type="InterPro" id="IPR008978">
    <property type="entry name" value="HSP20-like_chaperone"/>
</dbReference>
<evidence type="ECO:0000256" key="2">
    <source>
        <dbReference type="ARBA" id="ARBA00012759"/>
    </source>
</evidence>
<dbReference type="CDD" id="cd06466">
    <property type="entry name" value="p23_CS_SGT1_like"/>
    <property type="match status" value="1"/>
</dbReference>
<keyword evidence="14" id="KW-1185">Reference proteome</keyword>
<dbReference type="Proteomes" id="UP000005207">
    <property type="component" value="Linkage group LG20"/>
</dbReference>
<keyword evidence="5" id="KW-0378">Hydrolase</keyword>
<feature type="region of interest" description="Disordered" evidence="8">
    <location>
        <begin position="113"/>
        <end position="180"/>
    </location>
</feature>